<proteinExistence type="predicted"/>
<sequence length="406" mass="46648">MYLQGKYINDITAEDIENLINNSIKENKELDYKRELNINSGKDTAKNRTNFIGDVSGMYNTDGGCIIYGIEEKKDNENKNTGYPSKIVPLEIENQDKFSQLIYQIIGAHTDPKITTIVARFILVQEKLLLIIGIPKNYGLPSMVTHESTNRFLKRNSVGNYLVSTSELNQLFLMNQSVKERASSFRLNRIKEIQETTLVPMIATAGSYFLHFIPYSFADEKQYDLIKLTELKNIYPVPKEEYYSSNYLKFNFDGLYTYQHEQGQNLVTSHIQYFRNGIIEMFSQRCCTMASNLKIFEGHVFITNLLQGIPNITEAFKKLQVEPPIMLFVSILDIKAAYLRTVGDVTYPITYNKDNLFFPPIVLNTFPLSKDEIFGELKPAFDILWQTAGEKSCPSIETFIKLPPKK</sequence>
<gene>
    <name evidence="2" type="ORF">A4R26_23310</name>
</gene>
<dbReference type="RefSeq" id="WP_081166667.1">
    <property type="nucleotide sequence ID" value="NZ_LWBP01000190.1"/>
</dbReference>
<dbReference type="OrthoDB" id="9768354at2"/>
<reference evidence="3" key="1">
    <citation type="submission" date="2016-04" db="EMBL/GenBank/DDBJ databases">
        <authorList>
            <person name="Chen L."/>
            <person name="Zhuang W."/>
            <person name="Wang G."/>
        </authorList>
    </citation>
    <scope>NUCLEOTIDE SEQUENCE [LARGE SCALE GENOMIC DNA]</scope>
    <source>
        <strain evidence="3">208</strain>
    </source>
</reference>
<evidence type="ECO:0000313" key="2">
    <source>
        <dbReference type="EMBL" id="OQP57840.1"/>
    </source>
</evidence>
<dbReference type="AlphaFoldDB" id="A0A1V9FHN4"/>
<dbReference type="Gene3D" id="3.30.950.30">
    <property type="entry name" value="Schlafen, AAA domain"/>
    <property type="match status" value="1"/>
</dbReference>
<name>A0A1V9FHN4_9BACT</name>
<dbReference type="Pfam" id="PF04326">
    <property type="entry name" value="SLFN_AlbA_2"/>
    <property type="match status" value="1"/>
</dbReference>
<protein>
    <recommendedName>
        <fullName evidence="1">Schlafen AlbA-2 domain-containing protein</fullName>
    </recommendedName>
</protein>
<evidence type="ECO:0000259" key="1">
    <source>
        <dbReference type="Pfam" id="PF04326"/>
    </source>
</evidence>
<evidence type="ECO:0000313" key="3">
    <source>
        <dbReference type="Proteomes" id="UP000192276"/>
    </source>
</evidence>
<comment type="caution">
    <text evidence="2">The sequence shown here is derived from an EMBL/GenBank/DDBJ whole genome shotgun (WGS) entry which is preliminary data.</text>
</comment>
<dbReference type="EMBL" id="LWBP01000190">
    <property type="protein sequence ID" value="OQP57840.1"/>
    <property type="molecule type" value="Genomic_DNA"/>
</dbReference>
<feature type="domain" description="Schlafen AlbA-2" evidence="1">
    <location>
        <begin position="26"/>
        <end position="158"/>
    </location>
</feature>
<keyword evidence="3" id="KW-1185">Reference proteome</keyword>
<accession>A0A1V9FHN4</accession>
<organism evidence="2 3">
    <name type="scientific">Niastella populi</name>
    <dbReference type="NCBI Taxonomy" id="550983"/>
    <lineage>
        <taxon>Bacteria</taxon>
        <taxon>Pseudomonadati</taxon>
        <taxon>Bacteroidota</taxon>
        <taxon>Chitinophagia</taxon>
        <taxon>Chitinophagales</taxon>
        <taxon>Chitinophagaceae</taxon>
        <taxon>Niastella</taxon>
    </lineage>
</organism>
<dbReference type="Proteomes" id="UP000192276">
    <property type="component" value="Unassembled WGS sequence"/>
</dbReference>
<dbReference type="InterPro" id="IPR038461">
    <property type="entry name" value="Schlafen_AlbA_2_dom_sf"/>
</dbReference>
<dbReference type="InterPro" id="IPR007421">
    <property type="entry name" value="Schlafen_AlbA_2_dom"/>
</dbReference>